<dbReference type="PANTHER" id="PTHR38035">
    <property type="entry name" value="UPF0070 PROTEIN YFGM"/>
    <property type="match status" value="1"/>
</dbReference>
<dbReference type="InterPro" id="IPR011990">
    <property type="entry name" value="TPR-like_helical_dom_sf"/>
</dbReference>
<evidence type="ECO:0000256" key="3">
    <source>
        <dbReference type="ARBA" id="ARBA00022692"/>
    </source>
</evidence>
<dbReference type="PANTHER" id="PTHR38035:SF1">
    <property type="entry name" value="ANCILLARY SECYEG TRANSLOCON SUBUNIT"/>
    <property type="match status" value="1"/>
</dbReference>
<name>A0A4R6UEW2_9BURK</name>
<dbReference type="RefSeq" id="WP_133596486.1">
    <property type="nucleotide sequence ID" value="NZ_SNYL01000005.1"/>
</dbReference>
<feature type="domain" description="Ancillary SecYEG translocon subunit/Cell division coordinator CpoB TPR" evidence="10">
    <location>
        <begin position="17"/>
        <end position="210"/>
    </location>
</feature>
<evidence type="ECO:0000256" key="2">
    <source>
        <dbReference type="ARBA" id="ARBA00022475"/>
    </source>
</evidence>
<organism evidence="11 12">
    <name type="scientific">Tepidicella xavieri</name>
    <dbReference type="NCBI Taxonomy" id="360241"/>
    <lineage>
        <taxon>Bacteria</taxon>
        <taxon>Pseudomonadati</taxon>
        <taxon>Pseudomonadota</taxon>
        <taxon>Betaproteobacteria</taxon>
        <taxon>Burkholderiales</taxon>
        <taxon>Tepidicella</taxon>
    </lineage>
</organism>
<comment type="subcellular location">
    <subcellularLocation>
        <location evidence="1">Cell membrane</location>
        <topology evidence="1">Single-pass type II membrane protein</topology>
    </subcellularLocation>
</comment>
<dbReference type="Gene3D" id="1.25.40.10">
    <property type="entry name" value="Tetratricopeptide repeat domain"/>
    <property type="match status" value="1"/>
</dbReference>
<dbReference type="InterPro" id="IPR026039">
    <property type="entry name" value="YfgM"/>
</dbReference>
<dbReference type="AlphaFoldDB" id="A0A4R6UEW2"/>
<evidence type="ECO:0000256" key="7">
    <source>
        <dbReference type="ARBA" id="ARBA00024197"/>
    </source>
</evidence>
<keyword evidence="6" id="KW-0143">Chaperone</keyword>
<evidence type="ECO:0000256" key="4">
    <source>
        <dbReference type="ARBA" id="ARBA00022989"/>
    </source>
</evidence>
<protein>
    <recommendedName>
        <fullName evidence="8">Ancillary SecYEG translocon subunit</fullName>
    </recommendedName>
</protein>
<dbReference type="SUPFAM" id="SSF48452">
    <property type="entry name" value="TPR-like"/>
    <property type="match status" value="1"/>
</dbReference>
<evidence type="ECO:0000256" key="9">
    <source>
        <dbReference type="SAM" id="Phobius"/>
    </source>
</evidence>
<keyword evidence="2" id="KW-1003">Cell membrane</keyword>
<keyword evidence="4 9" id="KW-1133">Transmembrane helix</keyword>
<evidence type="ECO:0000313" key="11">
    <source>
        <dbReference type="EMBL" id="TDQ43709.1"/>
    </source>
</evidence>
<dbReference type="GO" id="GO:0044877">
    <property type="term" value="F:protein-containing complex binding"/>
    <property type="evidence" value="ECO:0007669"/>
    <property type="project" value="InterPro"/>
</dbReference>
<dbReference type="InterPro" id="IPR018704">
    <property type="entry name" value="SecYEG/CpoB_TPR"/>
</dbReference>
<reference evidence="11 12" key="1">
    <citation type="submission" date="2019-03" db="EMBL/GenBank/DDBJ databases">
        <title>Genomic Encyclopedia of Type Strains, Phase IV (KMG-IV): sequencing the most valuable type-strain genomes for metagenomic binning, comparative biology and taxonomic classification.</title>
        <authorList>
            <person name="Goeker M."/>
        </authorList>
    </citation>
    <scope>NUCLEOTIDE SEQUENCE [LARGE SCALE GENOMIC DNA]</scope>
    <source>
        <strain evidence="11 12">DSM 19605</strain>
    </source>
</reference>
<feature type="transmembrane region" description="Helical" evidence="9">
    <location>
        <begin position="20"/>
        <end position="41"/>
    </location>
</feature>
<evidence type="ECO:0000313" key="12">
    <source>
        <dbReference type="Proteomes" id="UP000295510"/>
    </source>
</evidence>
<evidence type="ECO:0000256" key="5">
    <source>
        <dbReference type="ARBA" id="ARBA00023136"/>
    </source>
</evidence>
<proteinExistence type="inferred from homology"/>
<evidence type="ECO:0000256" key="8">
    <source>
        <dbReference type="ARBA" id="ARBA00024235"/>
    </source>
</evidence>
<evidence type="ECO:0000256" key="6">
    <source>
        <dbReference type="ARBA" id="ARBA00023186"/>
    </source>
</evidence>
<accession>A0A4R6UEW2</accession>
<dbReference type="GO" id="GO:0005886">
    <property type="term" value="C:plasma membrane"/>
    <property type="evidence" value="ECO:0007669"/>
    <property type="project" value="UniProtKB-SubCell"/>
</dbReference>
<comment type="caution">
    <text evidence="11">The sequence shown here is derived from an EMBL/GenBank/DDBJ whole genome shotgun (WGS) entry which is preliminary data.</text>
</comment>
<gene>
    <name evidence="11" type="ORF">DFR43_10559</name>
</gene>
<dbReference type="Proteomes" id="UP000295510">
    <property type="component" value="Unassembled WGS sequence"/>
</dbReference>
<dbReference type="OrthoDB" id="8521102at2"/>
<keyword evidence="5 9" id="KW-0472">Membrane</keyword>
<sequence>MASPYDLQEQEQLAQLKHFWARYGNLITWLLIAVLGAFAVWNGWQYWQRKTALEAAALYDELDRAARANDVDRVRRVWADLQKQAGRSAQAQHGGLLVARVLQDAGEVQEARAALQAVVERSKDAGVAAAARLRLSALELQAGDHAAALKWLDASLPPEFAALVADRRGDVLLAQGQTDAARQAYQTAWRGMGPEVDYRRIIEAKLNALGVDPTKTSE</sequence>
<evidence type="ECO:0000256" key="1">
    <source>
        <dbReference type="ARBA" id="ARBA00004401"/>
    </source>
</evidence>
<dbReference type="EMBL" id="SNYL01000005">
    <property type="protein sequence ID" value="TDQ43709.1"/>
    <property type="molecule type" value="Genomic_DNA"/>
</dbReference>
<comment type="similarity">
    <text evidence="7">Belongs to the YfgM family.</text>
</comment>
<keyword evidence="12" id="KW-1185">Reference proteome</keyword>
<evidence type="ECO:0000259" key="10">
    <source>
        <dbReference type="Pfam" id="PF09976"/>
    </source>
</evidence>
<dbReference type="Pfam" id="PF09976">
    <property type="entry name" value="TPR_21"/>
    <property type="match status" value="1"/>
</dbReference>
<keyword evidence="3 9" id="KW-0812">Transmembrane</keyword>
<dbReference type="PIRSF" id="PIRSF006170">
    <property type="entry name" value="YfgM"/>
    <property type="match status" value="1"/>
</dbReference>